<sequence length="176" mass="19779">MVKIEAPEPTMSANQQGFYQIPLNPQPGVPTLQKPMAPNEWIYGMCGCFEDADKCCIGLCCPCITYGEIAHRMRGKRTADYNRCCNGPCWGFFSLMFCGASWVMGMMQRGEARRKYNMEGTGCGDCMRHFFCECCTLIQEHREIETRNQLLVPANSFGYQPVAAMSYSQINGVSSK</sequence>
<name>A0AAV9U319_9PEZI</name>
<dbReference type="EMBL" id="JAVHNS010000016">
    <property type="protein sequence ID" value="KAK6333806.1"/>
    <property type="molecule type" value="Genomic_DNA"/>
</dbReference>
<keyword evidence="1" id="KW-1133">Transmembrane helix</keyword>
<organism evidence="2 3">
    <name type="scientific">Orbilia blumenaviensis</name>
    <dbReference type="NCBI Taxonomy" id="1796055"/>
    <lineage>
        <taxon>Eukaryota</taxon>
        <taxon>Fungi</taxon>
        <taxon>Dikarya</taxon>
        <taxon>Ascomycota</taxon>
        <taxon>Pezizomycotina</taxon>
        <taxon>Orbiliomycetes</taxon>
        <taxon>Orbiliales</taxon>
        <taxon>Orbiliaceae</taxon>
        <taxon>Orbilia</taxon>
    </lineage>
</organism>
<evidence type="ECO:0000313" key="2">
    <source>
        <dbReference type="EMBL" id="KAK6333806.1"/>
    </source>
</evidence>
<proteinExistence type="predicted"/>
<accession>A0AAV9U319</accession>
<protein>
    <recommendedName>
        <fullName evidence="4">PLAC8 family-domain-containing protein</fullName>
    </recommendedName>
</protein>
<feature type="transmembrane region" description="Helical" evidence="1">
    <location>
        <begin position="90"/>
        <end position="107"/>
    </location>
</feature>
<keyword evidence="1" id="KW-0472">Membrane</keyword>
<comment type="caution">
    <text evidence="2">The sequence shown here is derived from an EMBL/GenBank/DDBJ whole genome shotgun (WGS) entry which is preliminary data.</text>
</comment>
<keyword evidence="3" id="KW-1185">Reference proteome</keyword>
<evidence type="ECO:0008006" key="4">
    <source>
        <dbReference type="Google" id="ProtNLM"/>
    </source>
</evidence>
<evidence type="ECO:0000313" key="3">
    <source>
        <dbReference type="Proteomes" id="UP001373714"/>
    </source>
</evidence>
<dbReference type="PANTHER" id="PTHR15907">
    <property type="entry name" value="DUF614 FAMILY PROTEIN-RELATED"/>
    <property type="match status" value="1"/>
</dbReference>
<dbReference type="Proteomes" id="UP001373714">
    <property type="component" value="Unassembled WGS sequence"/>
</dbReference>
<dbReference type="AlphaFoldDB" id="A0AAV9U319"/>
<keyword evidence="1" id="KW-0812">Transmembrane</keyword>
<evidence type="ECO:0000256" key="1">
    <source>
        <dbReference type="SAM" id="Phobius"/>
    </source>
</evidence>
<dbReference type="InterPro" id="IPR006461">
    <property type="entry name" value="PLAC_motif_containing"/>
</dbReference>
<dbReference type="Pfam" id="PF04749">
    <property type="entry name" value="PLAC8"/>
    <property type="match status" value="1"/>
</dbReference>
<dbReference type="NCBIfam" id="TIGR01571">
    <property type="entry name" value="A_thal_Cys_rich"/>
    <property type="match status" value="1"/>
</dbReference>
<gene>
    <name evidence="2" type="ORF">TWF730_003989</name>
</gene>
<reference evidence="2 3" key="1">
    <citation type="submission" date="2019-10" db="EMBL/GenBank/DDBJ databases">
        <authorList>
            <person name="Palmer J.M."/>
        </authorList>
    </citation>
    <scope>NUCLEOTIDE SEQUENCE [LARGE SCALE GENOMIC DNA]</scope>
    <source>
        <strain evidence="2 3">TWF730</strain>
    </source>
</reference>